<dbReference type="PRINTS" id="PR00702">
    <property type="entry name" value="ACRIFLAVINRP"/>
</dbReference>
<dbReference type="EMBL" id="SNYW01000011">
    <property type="protein sequence ID" value="TDQ80553.1"/>
    <property type="molecule type" value="Genomic_DNA"/>
</dbReference>
<dbReference type="SUPFAM" id="SSF82714">
    <property type="entry name" value="Multidrug efflux transporter AcrB TolC docking domain, DN and DC subdomains"/>
    <property type="match status" value="2"/>
</dbReference>
<evidence type="ECO:0000256" key="9">
    <source>
        <dbReference type="SAM" id="Phobius"/>
    </source>
</evidence>
<dbReference type="SUPFAM" id="SSF82866">
    <property type="entry name" value="Multidrug efflux transporter AcrB transmembrane domain"/>
    <property type="match status" value="2"/>
</dbReference>
<reference evidence="10 11" key="1">
    <citation type="submission" date="2019-03" db="EMBL/GenBank/DDBJ databases">
        <title>Genomic Encyclopedia of Type Strains, Phase III (KMG-III): the genomes of soil and plant-associated and newly described type strains.</title>
        <authorList>
            <person name="Whitman W."/>
        </authorList>
    </citation>
    <scope>NUCLEOTIDE SEQUENCE [LARGE SCALE GENOMIC DNA]</scope>
    <source>
        <strain evidence="10 11">CGMCC 1.7660</strain>
    </source>
</reference>
<sequence length="1034" mass="111609">MRLPELCIRRPVFATVINLIVLLVGMIAYDRLAVREYPNIDEPIVSVRTDFRGASAEIIEIQVTQPLEESLSGIEGIDFISSTSRAESSRISITFRPDRDIDSAAADVRDRVSRARGRLPADVEEPIIAKVEADAQPIIWMAFTSELDSPLQISDYVERFVKNRLQTLTGISEVRIFGERKPAMRIWLKPERLAAFALTVQDVESAIRAQNLEMPAGTIESQAREFSVLSDTSISTPEQFAAIIVGRSNQALVRLGDVADIALGAYSDDVRARINGKSGVTLGIIKQSTANPLDVSNAIRAALPGIQESLPPGMNLELAYDSSTFIARSIDNVYRTIGEAVVLVLLVIVFFLRSVRATIIPLVTIPLSLVGACALMYAMGFTLNTLTMLSFVLAIGLVVDDAIVMLENIHRHIEEGLSPLKAALVGSREIAFAVLAMTITLAAVYVPVALQTGRTGKLFTEFALTLAGAVLISGFVALTLSPMMCAKLLPDREHEKHGPIYRAIEALLDALTAGYRASLQFCMKVRWLIVLLLLGVAASAIWLVAGLRQELTPVEDRGLLFASVTGPEGATLDYTSRYVEKLESIIAPIPEVNAFNTVTGNISPSQAMAPIRLKPWEERERKSREIAASLRGPLNELPGVRAVVNVPPSLGGRPNQKAAEIVILSTGTYEELDAVAQAMVEAADADPRIANPDSDLKLSKPEIRLSVDRDKAADLGIDVDRIGATIETLLAGRDVTRFKRDGRQYEVLVQVDNRARTTPDQAKLIYVRAAGGAMVPLSNLVSIRETVAPKDLNRWNQLRAATISANAAPGYTSGEALQALQEIAVQTLPGGMQIDYAGQSREFISSTQSGVTVFLLALAFIYLVLSAQFESFRDPFVIMLTVPLAVTGALIAMHLTGGTLNVYSQIGLVTLIGLITKHGILIVEFANQRRDSGADRIEAAIDAAVLRLRPILMTTGAMVLGTIPLALAEGAGSESRQAIGWVIVGGLTFGSFFTLYVVPVAYSLIAARVSGSVDRQLSDQDPVPPGDRGTVPAE</sequence>
<dbReference type="Pfam" id="PF00873">
    <property type="entry name" value="ACR_tran"/>
    <property type="match status" value="1"/>
</dbReference>
<dbReference type="FunFam" id="1.20.1640.10:FF:000001">
    <property type="entry name" value="Efflux pump membrane transporter"/>
    <property type="match status" value="1"/>
</dbReference>
<feature type="transmembrane region" description="Helical" evidence="9">
    <location>
        <begin position="902"/>
        <end position="923"/>
    </location>
</feature>
<evidence type="ECO:0000313" key="10">
    <source>
        <dbReference type="EMBL" id="TDQ80553.1"/>
    </source>
</evidence>
<dbReference type="RefSeq" id="WP_133614538.1">
    <property type="nucleotide sequence ID" value="NZ_SNYW01000011.1"/>
</dbReference>
<keyword evidence="7 9" id="KW-0472">Membrane</keyword>
<feature type="transmembrane region" description="Helical" evidence="9">
    <location>
        <begin position="944"/>
        <end position="967"/>
    </location>
</feature>
<dbReference type="GO" id="GO:0042910">
    <property type="term" value="F:xenobiotic transmembrane transporter activity"/>
    <property type="evidence" value="ECO:0007669"/>
    <property type="project" value="TreeGrafter"/>
</dbReference>
<keyword evidence="2" id="KW-0813">Transport</keyword>
<keyword evidence="3" id="KW-1003">Cell membrane</keyword>
<dbReference type="SUPFAM" id="SSF82693">
    <property type="entry name" value="Multidrug efflux transporter AcrB pore domain, PN1, PN2, PC1 and PC2 subdomains"/>
    <property type="match status" value="3"/>
</dbReference>
<feature type="region of interest" description="Disordered" evidence="8">
    <location>
        <begin position="1015"/>
        <end position="1034"/>
    </location>
</feature>
<gene>
    <name evidence="10" type="ORF">A8950_3086</name>
</gene>
<feature type="transmembrane region" description="Helical" evidence="9">
    <location>
        <begin position="525"/>
        <end position="545"/>
    </location>
</feature>
<dbReference type="GO" id="GO:0005886">
    <property type="term" value="C:plasma membrane"/>
    <property type="evidence" value="ECO:0007669"/>
    <property type="project" value="UniProtKB-SubCell"/>
</dbReference>
<dbReference type="Gene3D" id="3.30.70.1430">
    <property type="entry name" value="Multidrug efflux transporter AcrB pore domain"/>
    <property type="match status" value="2"/>
</dbReference>
<proteinExistence type="predicted"/>
<evidence type="ECO:0000313" key="11">
    <source>
        <dbReference type="Proteomes" id="UP000295783"/>
    </source>
</evidence>
<evidence type="ECO:0000256" key="5">
    <source>
        <dbReference type="ARBA" id="ARBA00022692"/>
    </source>
</evidence>
<accession>A0A4R6WQJ5</accession>
<keyword evidence="11" id="KW-1185">Reference proteome</keyword>
<feature type="transmembrane region" description="Helical" evidence="9">
    <location>
        <begin position="359"/>
        <end position="380"/>
    </location>
</feature>
<dbReference type="OrthoDB" id="9806532at2"/>
<dbReference type="Gene3D" id="3.30.2090.10">
    <property type="entry name" value="Multidrug efflux transporter AcrB TolC docking domain, DN and DC subdomains"/>
    <property type="match status" value="2"/>
</dbReference>
<feature type="transmembrane region" description="Helical" evidence="9">
    <location>
        <begin position="876"/>
        <end position="896"/>
    </location>
</feature>
<dbReference type="PANTHER" id="PTHR32063:SF14">
    <property type="entry name" value="BLL4319 PROTEIN"/>
    <property type="match status" value="1"/>
</dbReference>
<protein>
    <submittedName>
        <fullName evidence="10">Multidrug efflux pump</fullName>
    </submittedName>
</protein>
<feature type="transmembrane region" description="Helical" evidence="9">
    <location>
        <begin position="333"/>
        <end position="352"/>
    </location>
</feature>
<evidence type="ECO:0000256" key="2">
    <source>
        <dbReference type="ARBA" id="ARBA00022448"/>
    </source>
</evidence>
<evidence type="ECO:0000256" key="4">
    <source>
        <dbReference type="ARBA" id="ARBA00022519"/>
    </source>
</evidence>
<comment type="subcellular location">
    <subcellularLocation>
        <location evidence="1">Cell inner membrane</location>
        <topology evidence="1">Multi-pass membrane protein</topology>
    </subcellularLocation>
</comment>
<keyword evidence="4" id="KW-0997">Cell inner membrane</keyword>
<organism evidence="10 11">
    <name type="scientific">Dongia mobilis</name>
    <dbReference type="NCBI Taxonomy" id="578943"/>
    <lineage>
        <taxon>Bacteria</taxon>
        <taxon>Pseudomonadati</taxon>
        <taxon>Pseudomonadota</taxon>
        <taxon>Alphaproteobacteria</taxon>
        <taxon>Rhodospirillales</taxon>
        <taxon>Dongiaceae</taxon>
        <taxon>Dongia</taxon>
    </lineage>
</organism>
<comment type="caution">
    <text evidence="10">The sequence shown here is derived from an EMBL/GenBank/DDBJ whole genome shotgun (WGS) entry which is preliminary data.</text>
</comment>
<dbReference type="Gene3D" id="3.30.70.1440">
    <property type="entry name" value="Multidrug efflux transporter AcrB pore domain"/>
    <property type="match status" value="1"/>
</dbReference>
<evidence type="ECO:0000256" key="3">
    <source>
        <dbReference type="ARBA" id="ARBA00022475"/>
    </source>
</evidence>
<evidence type="ECO:0000256" key="8">
    <source>
        <dbReference type="SAM" id="MobiDB-lite"/>
    </source>
</evidence>
<dbReference type="PANTHER" id="PTHR32063">
    <property type="match status" value="1"/>
</dbReference>
<feature type="transmembrane region" description="Helical" evidence="9">
    <location>
        <begin position="979"/>
        <end position="1005"/>
    </location>
</feature>
<feature type="transmembrane region" description="Helical" evidence="9">
    <location>
        <begin position="850"/>
        <end position="869"/>
    </location>
</feature>
<dbReference type="InterPro" id="IPR001036">
    <property type="entry name" value="Acrflvin-R"/>
</dbReference>
<feature type="transmembrane region" description="Helical" evidence="9">
    <location>
        <begin position="12"/>
        <end position="29"/>
    </location>
</feature>
<dbReference type="InterPro" id="IPR027463">
    <property type="entry name" value="AcrB_DN_DC_subdom"/>
</dbReference>
<evidence type="ECO:0000256" key="1">
    <source>
        <dbReference type="ARBA" id="ARBA00004429"/>
    </source>
</evidence>
<keyword evidence="5 9" id="KW-0812">Transmembrane</keyword>
<evidence type="ECO:0000256" key="6">
    <source>
        <dbReference type="ARBA" id="ARBA00022989"/>
    </source>
</evidence>
<feature type="transmembrane region" description="Helical" evidence="9">
    <location>
        <begin position="462"/>
        <end position="486"/>
    </location>
</feature>
<dbReference type="Gene3D" id="1.20.1640.10">
    <property type="entry name" value="Multidrug efflux transporter AcrB transmembrane domain"/>
    <property type="match status" value="2"/>
</dbReference>
<keyword evidence="6 9" id="KW-1133">Transmembrane helix</keyword>
<dbReference type="Gene3D" id="3.30.70.1320">
    <property type="entry name" value="Multidrug efflux transporter AcrB pore domain like"/>
    <property type="match status" value="1"/>
</dbReference>
<dbReference type="Proteomes" id="UP000295783">
    <property type="component" value="Unassembled WGS sequence"/>
</dbReference>
<evidence type="ECO:0000256" key="7">
    <source>
        <dbReference type="ARBA" id="ARBA00023136"/>
    </source>
</evidence>
<name>A0A4R6WQJ5_9PROT</name>
<feature type="transmembrane region" description="Helical" evidence="9">
    <location>
        <begin position="430"/>
        <end position="450"/>
    </location>
</feature>
<dbReference type="AlphaFoldDB" id="A0A4R6WQJ5"/>